<dbReference type="InterPro" id="IPR050272">
    <property type="entry name" value="Isochorismatase-like_hydrls"/>
</dbReference>
<keyword evidence="1" id="KW-0378">Hydrolase</keyword>
<accession>A0A2T6AQS9</accession>
<dbReference type="OrthoDB" id="8477867at2"/>
<organism evidence="3 4">
    <name type="scientific">Allosediminivita pacifica</name>
    <dbReference type="NCBI Taxonomy" id="1267769"/>
    <lineage>
        <taxon>Bacteria</taxon>
        <taxon>Pseudomonadati</taxon>
        <taxon>Pseudomonadota</taxon>
        <taxon>Alphaproteobacteria</taxon>
        <taxon>Rhodobacterales</taxon>
        <taxon>Paracoccaceae</taxon>
        <taxon>Allosediminivita</taxon>
    </lineage>
</organism>
<dbReference type="GO" id="GO:0008908">
    <property type="term" value="F:isochorismatase activity"/>
    <property type="evidence" value="ECO:0007669"/>
    <property type="project" value="InterPro"/>
</dbReference>
<dbReference type="PRINTS" id="PR01398">
    <property type="entry name" value="ISCHRISMTASE"/>
</dbReference>
<dbReference type="InterPro" id="IPR036380">
    <property type="entry name" value="Isochorismatase-like_sf"/>
</dbReference>
<dbReference type="Proteomes" id="UP000244069">
    <property type="component" value="Unassembled WGS sequence"/>
</dbReference>
<keyword evidence="4" id="KW-1185">Reference proteome</keyword>
<dbReference type="InterPro" id="IPR016291">
    <property type="entry name" value="Isochorismatase"/>
</dbReference>
<protein>
    <submittedName>
        <fullName evidence="3">Bifunctional isochorismate lyase/aryl carrier protein</fullName>
    </submittedName>
</protein>
<dbReference type="Gene3D" id="3.40.50.850">
    <property type="entry name" value="Isochorismatase-like"/>
    <property type="match status" value="1"/>
</dbReference>
<feature type="domain" description="Isochorismatase-like" evidence="2">
    <location>
        <begin position="32"/>
        <end position="204"/>
    </location>
</feature>
<dbReference type="AlphaFoldDB" id="A0A2T6AQS9"/>
<sequence>MALPRIAPYDLPEAQDLPAPRASFTPERERLALLIHDMQEYFCAAYSGEEAPLAPAVANMARLADAARAAGVPVFYTAQKGDQFRPDRGLQADLWGPGMDARPEHEAILAPLAPQPGDIVLHKHRYSAFQRSNLDHLLRARGRDQLLVTGIYAHIGCLCTATEAFQRDVEPFAVADAQADFSRARHDMAMDWIAATCGVPLMTAQVLEVLGAEGAA</sequence>
<gene>
    <name evidence="3" type="ORF">C8N44_11893</name>
</gene>
<evidence type="ECO:0000259" key="2">
    <source>
        <dbReference type="Pfam" id="PF00857"/>
    </source>
</evidence>
<dbReference type="RefSeq" id="WP_107977496.1">
    <property type="nucleotide sequence ID" value="NZ_BMEZ01000019.1"/>
</dbReference>
<dbReference type="InterPro" id="IPR000868">
    <property type="entry name" value="Isochorismatase-like_dom"/>
</dbReference>
<evidence type="ECO:0000313" key="3">
    <source>
        <dbReference type="EMBL" id="PTX46116.1"/>
    </source>
</evidence>
<keyword evidence="3" id="KW-0456">Lyase</keyword>
<dbReference type="PANTHER" id="PTHR43540">
    <property type="entry name" value="PEROXYUREIDOACRYLATE/UREIDOACRYLATE AMIDOHYDROLASE-RELATED"/>
    <property type="match status" value="1"/>
</dbReference>
<evidence type="ECO:0000313" key="4">
    <source>
        <dbReference type="Proteomes" id="UP000244069"/>
    </source>
</evidence>
<dbReference type="GO" id="GO:0016829">
    <property type="term" value="F:lyase activity"/>
    <property type="evidence" value="ECO:0007669"/>
    <property type="project" value="UniProtKB-KW"/>
</dbReference>
<comment type="caution">
    <text evidence="3">The sequence shown here is derived from an EMBL/GenBank/DDBJ whole genome shotgun (WGS) entry which is preliminary data.</text>
</comment>
<dbReference type="PANTHER" id="PTHR43540:SF3">
    <property type="entry name" value="ENTEROBACTIN SYNTHASE COMPONENT B"/>
    <property type="match status" value="1"/>
</dbReference>
<dbReference type="EMBL" id="QBKN01000018">
    <property type="protein sequence ID" value="PTX46116.1"/>
    <property type="molecule type" value="Genomic_DNA"/>
</dbReference>
<dbReference type="Pfam" id="PF00857">
    <property type="entry name" value="Isochorismatase"/>
    <property type="match status" value="1"/>
</dbReference>
<reference evidence="3 4" key="1">
    <citation type="submission" date="2018-04" db="EMBL/GenBank/DDBJ databases">
        <title>Genomic Encyclopedia of Archaeal and Bacterial Type Strains, Phase II (KMG-II): from individual species to whole genera.</title>
        <authorList>
            <person name="Goeker M."/>
        </authorList>
    </citation>
    <scope>NUCLEOTIDE SEQUENCE [LARGE SCALE GENOMIC DNA]</scope>
    <source>
        <strain evidence="3 4">DSM 29329</strain>
    </source>
</reference>
<evidence type="ECO:0000256" key="1">
    <source>
        <dbReference type="ARBA" id="ARBA00022801"/>
    </source>
</evidence>
<name>A0A2T6AQS9_9RHOB</name>
<dbReference type="SUPFAM" id="SSF52499">
    <property type="entry name" value="Isochorismatase-like hydrolases"/>
    <property type="match status" value="1"/>
</dbReference>
<proteinExistence type="predicted"/>